<protein>
    <submittedName>
        <fullName evidence="2">Predicted nucleic acid-binding protein, contains PIN domain</fullName>
    </submittedName>
</protein>
<proteinExistence type="predicted"/>
<sequence length="127" mass="14360">MVICDTNIISKYLEGVPLVVKNINAIGTDNIAITPVILIELNKWLSVFKGIDKPTRQKYKKKFDTIKMLHLNKSISELSIEISKKDNSLEPADILIGATGAYYDVPVYTHNVKHFKLIKGITLYQEL</sequence>
<dbReference type="InterPro" id="IPR029060">
    <property type="entry name" value="PIN-like_dom_sf"/>
</dbReference>
<name>A0A1H2UZH4_9FLAO</name>
<dbReference type="Proteomes" id="UP000182771">
    <property type="component" value="Unassembled WGS sequence"/>
</dbReference>
<accession>A0A1H2UZH4</accession>
<feature type="domain" description="PIN" evidence="1">
    <location>
        <begin position="2"/>
        <end position="111"/>
    </location>
</feature>
<dbReference type="Pfam" id="PF01850">
    <property type="entry name" value="PIN"/>
    <property type="match status" value="1"/>
</dbReference>
<reference evidence="2 3" key="1">
    <citation type="submission" date="2016-10" db="EMBL/GenBank/DDBJ databases">
        <authorList>
            <person name="Varghese N."/>
            <person name="Submissions S."/>
        </authorList>
    </citation>
    <scope>NUCLEOTIDE SEQUENCE [LARGE SCALE GENOMIC DNA]</scope>
    <source>
        <strain evidence="2 3">DSM 11449</strain>
    </source>
</reference>
<evidence type="ECO:0000259" key="1">
    <source>
        <dbReference type="Pfam" id="PF01850"/>
    </source>
</evidence>
<dbReference type="SUPFAM" id="SSF88723">
    <property type="entry name" value="PIN domain-like"/>
    <property type="match status" value="1"/>
</dbReference>
<dbReference type="Gene3D" id="3.40.50.1010">
    <property type="entry name" value="5'-nuclease"/>
    <property type="match status" value="1"/>
</dbReference>
<organism evidence="2 3">
    <name type="scientific">Capnocytophaga granulosa</name>
    <dbReference type="NCBI Taxonomy" id="45242"/>
    <lineage>
        <taxon>Bacteria</taxon>
        <taxon>Pseudomonadati</taxon>
        <taxon>Bacteroidota</taxon>
        <taxon>Flavobacteriia</taxon>
        <taxon>Flavobacteriales</taxon>
        <taxon>Flavobacteriaceae</taxon>
        <taxon>Capnocytophaga</taxon>
    </lineage>
</organism>
<dbReference type="InterPro" id="IPR002716">
    <property type="entry name" value="PIN_dom"/>
</dbReference>
<dbReference type="EMBL" id="FNND01000003">
    <property type="protein sequence ID" value="SDW61457.1"/>
    <property type="molecule type" value="Genomic_DNA"/>
</dbReference>
<gene>
    <name evidence="2" type="ORF">SAMN05444420_1038</name>
</gene>
<evidence type="ECO:0000313" key="3">
    <source>
        <dbReference type="Proteomes" id="UP000182771"/>
    </source>
</evidence>
<dbReference type="AlphaFoldDB" id="A0A1H2UZH4"/>
<evidence type="ECO:0000313" key="2">
    <source>
        <dbReference type="EMBL" id="SDW61457.1"/>
    </source>
</evidence>
<keyword evidence="3" id="KW-1185">Reference proteome</keyword>
<comment type="caution">
    <text evidence="2">The sequence shown here is derived from an EMBL/GenBank/DDBJ whole genome shotgun (WGS) entry which is preliminary data.</text>
</comment>
<dbReference type="OrthoDB" id="9804823at2"/>